<evidence type="ECO:0000313" key="2">
    <source>
        <dbReference type="Proteomes" id="UP000586918"/>
    </source>
</evidence>
<dbReference type="Proteomes" id="UP000586918">
    <property type="component" value="Unassembled WGS sequence"/>
</dbReference>
<dbReference type="Pfam" id="PF07366">
    <property type="entry name" value="SnoaL"/>
    <property type="match status" value="1"/>
</dbReference>
<keyword evidence="2" id="KW-1185">Reference proteome</keyword>
<protein>
    <submittedName>
        <fullName evidence="1">Ester cyclase</fullName>
    </submittedName>
</protein>
<accession>A0A848DDU3</accession>
<organism evidence="1 2">
    <name type="scientific">Pseudonocardia bannensis</name>
    <dbReference type="NCBI Taxonomy" id="630973"/>
    <lineage>
        <taxon>Bacteria</taxon>
        <taxon>Bacillati</taxon>
        <taxon>Actinomycetota</taxon>
        <taxon>Actinomycetes</taxon>
        <taxon>Pseudonocardiales</taxon>
        <taxon>Pseudonocardiaceae</taxon>
        <taxon>Pseudonocardia</taxon>
    </lineage>
</organism>
<sequence length="150" mass="16484">MTVTHEDLALRVFDRWYAAHESCDLVELGAVLAPDVTVHSLFRPVPVQSRDAAVAHFQRTMSSFPDLSMPVVSGPVAADNGAVLAEVAFTGSFTGRLTWRDIAYNGTGERFEVPGAVLVRTRGEEVITVRTLFDRDSWLRQIGVTVDHVS</sequence>
<dbReference type="GO" id="GO:0030638">
    <property type="term" value="P:polyketide metabolic process"/>
    <property type="evidence" value="ECO:0007669"/>
    <property type="project" value="InterPro"/>
</dbReference>
<comment type="caution">
    <text evidence="1">The sequence shown here is derived from an EMBL/GenBank/DDBJ whole genome shotgun (WGS) entry which is preliminary data.</text>
</comment>
<dbReference type="SUPFAM" id="SSF54427">
    <property type="entry name" value="NTF2-like"/>
    <property type="match status" value="1"/>
</dbReference>
<proteinExistence type="predicted"/>
<name>A0A848DDU3_9PSEU</name>
<dbReference type="RefSeq" id="WP_169410255.1">
    <property type="nucleotide sequence ID" value="NZ_JAAXKZ010000008.1"/>
</dbReference>
<reference evidence="1 2" key="1">
    <citation type="submission" date="2020-04" db="EMBL/GenBank/DDBJ databases">
        <authorList>
            <person name="Klaysubun C."/>
            <person name="Duangmal K."/>
            <person name="Lipun K."/>
        </authorList>
    </citation>
    <scope>NUCLEOTIDE SEQUENCE [LARGE SCALE GENOMIC DNA]</scope>
    <source>
        <strain evidence="1 2">DSM 45300</strain>
    </source>
</reference>
<dbReference type="InterPro" id="IPR032710">
    <property type="entry name" value="NTF2-like_dom_sf"/>
</dbReference>
<dbReference type="AlphaFoldDB" id="A0A848DDU3"/>
<dbReference type="Gene3D" id="3.10.450.50">
    <property type="match status" value="1"/>
</dbReference>
<dbReference type="InterPro" id="IPR009959">
    <property type="entry name" value="Cyclase_SnoaL-like"/>
</dbReference>
<dbReference type="EMBL" id="JAAXKZ010000008">
    <property type="protein sequence ID" value="NMH90764.1"/>
    <property type="molecule type" value="Genomic_DNA"/>
</dbReference>
<gene>
    <name evidence="1" type="ORF">HF519_04030</name>
</gene>
<evidence type="ECO:0000313" key="1">
    <source>
        <dbReference type="EMBL" id="NMH90764.1"/>
    </source>
</evidence>